<dbReference type="PROSITE" id="PS01128">
    <property type="entry name" value="SHIKIMATE_KINASE"/>
    <property type="match status" value="1"/>
</dbReference>
<feature type="binding site" evidence="11">
    <location>
        <begin position="14"/>
        <end position="19"/>
    </location>
    <ligand>
        <name>ATP</name>
        <dbReference type="ChEBI" id="CHEBI:30616"/>
    </ligand>
</feature>
<comment type="caution">
    <text evidence="12">The sequence shown here is derived from an EMBL/GenBank/DDBJ whole genome shotgun (WGS) entry which is preliminary data.</text>
</comment>
<dbReference type="InterPro" id="IPR000623">
    <property type="entry name" value="Shikimate_kinase/TSH1"/>
</dbReference>
<dbReference type="UniPathway" id="UPA00053">
    <property type="reaction ID" value="UER00088"/>
</dbReference>
<dbReference type="PANTHER" id="PTHR21087">
    <property type="entry name" value="SHIKIMATE KINASE"/>
    <property type="match status" value="1"/>
</dbReference>
<dbReference type="PRINTS" id="PR01100">
    <property type="entry name" value="SHIKIMTKNASE"/>
</dbReference>
<feature type="binding site" evidence="11">
    <location>
        <position position="60"/>
    </location>
    <ligand>
        <name>substrate</name>
    </ligand>
</feature>
<keyword evidence="9 11" id="KW-0057">Aromatic amino acid biosynthesis</keyword>
<organism evidence="12 13">
    <name type="scientific">Spiribacter salilacus</name>
    <dbReference type="NCBI Taxonomy" id="2664894"/>
    <lineage>
        <taxon>Bacteria</taxon>
        <taxon>Pseudomonadati</taxon>
        <taxon>Pseudomonadota</taxon>
        <taxon>Gammaproteobacteria</taxon>
        <taxon>Chromatiales</taxon>
        <taxon>Ectothiorhodospiraceae</taxon>
        <taxon>Spiribacter</taxon>
    </lineage>
</organism>
<comment type="cofactor">
    <cofactor evidence="11">
        <name>Mg(2+)</name>
        <dbReference type="ChEBI" id="CHEBI:18420"/>
    </cofactor>
    <text evidence="11">Binds 1 Mg(2+) ion per subunit.</text>
</comment>
<evidence type="ECO:0000256" key="11">
    <source>
        <dbReference type="HAMAP-Rule" id="MF_00109"/>
    </source>
</evidence>
<evidence type="ECO:0000256" key="10">
    <source>
        <dbReference type="ARBA" id="ARBA00048567"/>
    </source>
</evidence>
<dbReference type="SUPFAM" id="SSF52540">
    <property type="entry name" value="P-loop containing nucleoside triphosphate hydrolases"/>
    <property type="match status" value="1"/>
</dbReference>
<gene>
    <name evidence="11 12" type="primary">aroK</name>
    <name evidence="12" type="ORF">GH984_05075</name>
</gene>
<feature type="binding site" evidence="11">
    <location>
        <position position="119"/>
    </location>
    <ligand>
        <name>ATP</name>
        <dbReference type="ChEBI" id="CHEBI:30616"/>
    </ligand>
</feature>
<dbReference type="EC" id="2.7.1.71" evidence="3 11"/>
<dbReference type="Pfam" id="PF01202">
    <property type="entry name" value="SKI"/>
    <property type="match status" value="1"/>
</dbReference>
<keyword evidence="8 11" id="KW-0067">ATP-binding</keyword>
<comment type="pathway">
    <text evidence="1 11">Metabolic intermediate biosynthesis; chorismate biosynthesis; chorismate from D-erythrose 4-phosphate and phosphoenolpyruvate: step 5/7.</text>
</comment>
<protein>
    <recommendedName>
        <fullName evidence="3 11">Shikimate kinase</fullName>
        <shortName evidence="11">SK</shortName>
        <ecNumber evidence="3 11">2.7.1.71</ecNumber>
    </recommendedName>
</protein>
<evidence type="ECO:0000256" key="8">
    <source>
        <dbReference type="ARBA" id="ARBA00022840"/>
    </source>
</evidence>
<dbReference type="NCBIfam" id="NF003456">
    <property type="entry name" value="PRK05057.1"/>
    <property type="match status" value="1"/>
</dbReference>
<sequence>MKSYDRIFLVGPMGAGKTTIGRRLASRLHLEFIDLDSALEERTGVDIPRIFDIEGESGFRRRESQLLDELTQRKGIVLATGGGAVIDPNNQRHLGARGLVIYLRATLDTQIKRTHGTNRPMLNGEDPATRLSALMQTRGPIYEALADRVIDTEDGHPERLAEDLARALEESGIVDPH</sequence>
<evidence type="ECO:0000256" key="9">
    <source>
        <dbReference type="ARBA" id="ARBA00023141"/>
    </source>
</evidence>
<dbReference type="GO" id="GO:0005524">
    <property type="term" value="F:ATP binding"/>
    <property type="evidence" value="ECO:0007669"/>
    <property type="project" value="UniProtKB-UniRule"/>
</dbReference>
<dbReference type="GO" id="GO:0009073">
    <property type="term" value="P:aromatic amino acid family biosynthetic process"/>
    <property type="evidence" value="ECO:0007669"/>
    <property type="project" value="UniProtKB-KW"/>
</dbReference>
<proteinExistence type="inferred from homology"/>
<comment type="caution">
    <text evidence="11">Lacks conserved residue(s) required for the propagation of feature annotation.</text>
</comment>
<dbReference type="GO" id="GO:0008652">
    <property type="term" value="P:amino acid biosynthetic process"/>
    <property type="evidence" value="ECO:0007669"/>
    <property type="project" value="UniProtKB-KW"/>
</dbReference>
<keyword evidence="11" id="KW-0963">Cytoplasm</keyword>
<keyword evidence="13" id="KW-1185">Reference proteome</keyword>
<feature type="binding site" evidence="11">
    <location>
        <position position="36"/>
    </location>
    <ligand>
        <name>substrate</name>
    </ligand>
</feature>
<evidence type="ECO:0000256" key="5">
    <source>
        <dbReference type="ARBA" id="ARBA00022679"/>
    </source>
</evidence>
<comment type="subunit">
    <text evidence="11">Monomer.</text>
</comment>
<comment type="function">
    <text evidence="11">Catalyzes the specific phosphorylation of the 3-hydroxyl group of shikimic acid using ATP as a cosubstrate.</text>
</comment>
<comment type="subcellular location">
    <subcellularLocation>
        <location evidence="11">Cytoplasm</location>
    </subcellularLocation>
</comment>
<dbReference type="PANTHER" id="PTHR21087:SF16">
    <property type="entry name" value="SHIKIMATE KINASE 1, CHLOROPLASTIC"/>
    <property type="match status" value="1"/>
</dbReference>
<keyword evidence="4 11" id="KW-0028">Amino-acid biosynthesis</keyword>
<dbReference type="InterPro" id="IPR027417">
    <property type="entry name" value="P-loop_NTPase"/>
</dbReference>
<dbReference type="Proteomes" id="UP000433788">
    <property type="component" value="Unassembled WGS sequence"/>
</dbReference>
<evidence type="ECO:0000256" key="6">
    <source>
        <dbReference type="ARBA" id="ARBA00022741"/>
    </source>
</evidence>
<evidence type="ECO:0000256" key="1">
    <source>
        <dbReference type="ARBA" id="ARBA00004842"/>
    </source>
</evidence>
<dbReference type="AlphaFoldDB" id="A0A6N7QRL2"/>
<comment type="similarity">
    <text evidence="2 11">Belongs to the shikimate kinase family.</text>
</comment>
<comment type="catalytic activity">
    <reaction evidence="10 11">
        <text>shikimate + ATP = 3-phosphoshikimate + ADP + H(+)</text>
        <dbReference type="Rhea" id="RHEA:13121"/>
        <dbReference type="ChEBI" id="CHEBI:15378"/>
        <dbReference type="ChEBI" id="CHEBI:30616"/>
        <dbReference type="ChEBI" id="CHEBI:36208"/>
        <dbReference type="ChEBI" id="CHEBI:145989"/>
        <dbReference type="ChEBI" id="CHEBI:456216"/>
        <dbReference type="EC" id="2.7.1.71"/>
    </reaction>
</comment>
<feature type="binding site" evidence="11">
    <location>
        <position position="138"/>
    </location>
    <ligand>
        <name>substrate</name>
    </ligand>
</feature>
<keyword evidence="11" id="KW-0460">Magnesium</keyword>
<dbReference type="EMBL" id="WJPP01000002">
    <property type="protein sequence ID" value="MRH78073.1"/>
    <property type="molecule type" value="Genomic_DNA"/>
</dbReference>
<name>A0A6N7QRL2_9GAMM</name>
<dbReference type="RefSeq" id="WP_153719110.1">
    <property type="nucleotide sequence ID" value="NZ_WJPP01000002.1"/>
</dbReference>
<keyword evidence="6 11" id="KW-0547">Nucleotide-binding</keyword>
<dbReference type="GO" id="GO:0009423">
    <property type="term" value="P:chorismate biosynthetic process"/>
    <property type="evidence" value="ECO:0007669"/>
    <property type="project" value="UniProtKB-UniRule"/>
</dbReference>
<evidence type="ECO:0000256" key="2">
    <source>
        <dbReference type="ARBA" id="ARBA00006997"/>
    </source>
</evidence>
<evidence type="ECO:0000313" key="13">
    <source>
        <dbReference type="Proteomes" id="UP000433788"/>
    </source>
</evidence>
<reference evidence="12 13" key="1">
    <citation type="submission" date="2019-11" db="EMBL/GenBank/DDBJ databases">
        <authorList>
            <person name="Zhang X.Y."/>
        </authorList>
    </citation>
    <scope>NUCLEOTIDE SEQUENCE [LARGE SCALE GENOMIC DNA]</scope>
    <source>
        <strain evidence="12 13">C176</strain>
    </source>
</reference>
<accession>A0A6N7QRL2</accession>
<evidence type="ECO:0000256" key="7">
    <source>
        <dbReference type="ARBA" id="ARBA00022777"/>
    </source>
</evidence>
<dbReference type="InterPro" id="IPR031322">
    <property type="entry name" value="Shikimate/glucono_kinase"/>
</dbReference>
<dbReference type="GO" id="GO:0005829">
    <property type="term" value="C:cytosol"/>
    <property type="evidence" value="ECO:0007669"/>
    <property type="project" value="TreeGrafter"/>
</dbReference>
<feature type="binding site" evidence="11">
    <location>
        <position position="82"/>
    </location>
    <ligand>
        <name>substrate</name>
    </ligand>
</feature>
<keyword evidence="7 11" id="KW-0418">Kinase</keyword>
<dbReference type="Gene3D" id="3.40.50.300">
    <property type="entry name" value="P-loop containing nucleotide triphosphate hydrolases"/>
    <property type="match status" value="1"/>
</dbReference>
<evidence type="ECO:0000256" key="4">
    <source>
        <dbReference type="ARBA" id="ARBA00022605"/>
    </source>
</evidence>
<dbReference type="GO" id="GO:0000287">
    <property type="term" value="F:magnesium ion binding"/>
    <property type="evidence" value="ECO:0007669"/>
    <property type="project" value="UniProtKB-UniRule"/>
</dbReference>
<feature type="binding site" evidence="11">
    <location>
        <position position="18"/>
    </location>
    <ligand>
        <name>Mg(2+)</name>
        <dbReference type="ChEBI" id="CHEBI:18420"/>
    </ligand>
</feature>
<dbReference type="InterPro" id="IPR023000">
    <property type="entry name" value="Shikimate_kinase_CS"/>
</dbReference>
<keyword evidence="5 11" id="KW-0808">Transferase</keyword>
<evidence type="ECO:0000256" key="3">
    <source>
        <dbReference type="ARBA" id="ARBA00012154"/>
    </source>
</evidence>
<dbReference type="HAMAP" id="MF_00109">
    <property type="entry name" value="Shikimate_kinase"/>
    <property type="match status" value="1"/>
</dbReference>
<dbReference type="CDD" id="cd00464">
    <property type="entry name" value="SK"/>
    <property type="match status" value="1"/>
</dbReference>
<keyword evidence="11" id="KW-0479">Metal-binding</keyword>
<dbReference type="GO" id="GO:0004765">
    <property type="term" value="F:shikimate kinase activity"/>
    <property type="evidence" value="ECO:0007669"/>
    <property type="project" value="UniProtKB-UniRule"/>
</dbReference>
<evidence type="ECO:0000313" key="12">
    <source>
        <dbReference type="EMBL" id="MRH78073.1"/>
    </source>
</evidence>